<proteinExistence type="predicted"/>
<dbReference type="Proteomes" id="UP000254927">
    <property type="component" value="Unassembled WGS sequence"/>
</dbReference>
<dbReference type="Pfam" id="PF05114">
    <property type="entry name" value="MbnB_TglH_ChrH"/>
    <property type="match status" value="1"/>
</dbReference>
<name>A0A378TY16_NEIEL</name>
<dbReference type="RefSeq" id="WP_074895972.1">
    <property type="nucleotide sequence ID" value="NZ_CP031252.1"/>
</dbReference>
<organism evidence="1 2">
    <name type="scientific">Neisseria elongata</name>
    <dbReference type="NCBI Taxonomy" id="495"/>
    <lineage>
        <taxon>Bacteria</taxon>
        <taxon>Pseudomonadati</taxon>
        <taxon>Pseudomonadota</taxon>
        <taxon>Betaproteobacteria</taxon>
        <taxon>Neisseriales</taxon>
        <taxon>Neisseriaceae</taxon>
        <taxon>Neisseria</taxon>
    </lineage>
</organism>
<accession>A0A378TY16</accession>
<evidence type="ECO:0000313" key="1">
    <source>
        <dbReference type="EMBL" id="STZ67294.1"/>
    </source>
</evidence>
<dbReference type="NCBIfam" id="NF003818">
    <property type="entry name" value="PRK05409.1"/>
    <property type="match status" value="1"/>
</dbReference>
<gene>
    <name evidence="1" type="ORF">NCTC10660_00768</name>
</gene>
<evidence type="ECO:0000313" key="2">
    <source>
        <dbReference type="Proteomes" id="UP000254927"/>
    </source>
</evidence>
<dbReference type="AlphaFoldDB" id="A0A378TY16"/>
<protein>
    <submittedName>
        <fullName evidence="1">Protein of uncharacterized function (DUF692)</fullName>
    </submittedName>
</protein>
<reference evidence="1 2" key="1">
    <citation type="submission" date="2018-06" db="EMBL/GenBank/DDBJ databases">
        <authorList>
            <consortium name="Pathogen Informatics"/>
            <person name="Doyle S."/>
        </authorList>
    </citation>
    <scope>NUCLEOTIDE SEQUENCE [LARGE SCALE GENOMIC DNA]</scope>
    <source>
        <strain evidence="1 2">NCTC10660</strain>
    </source>
</reference>
<dbReference type="InterPro" id="IPR007801">
    <property type="entry name" value="MbnB/TglH/ChrH"/>
</dbReference>
<dbReference type="InterPro" id="IPR036237">
    <property type="entry name" value="Xyl_isomerase-like_sf"/>
</dbReference>
<dbReference type="Gene3D" id="3.20.20.150">
    <property type="entry name" value="Divalent-metal-dependent TIM barrel enzymes"/>
    <property type="match status" value="1"/>
</dbReference>
<dbReference type="PANTHER" id="PTHR42194:SF1">
    <property type="entry name" value="UPF0276 PROTEIN HI_1600"/>
    <property type="match status" value="1"/>
</dbReference>
<dbReference type="GeneID" id="93351767"/>
<dbReference type="EMBL" id="UGQW01000002">
    <property type="protein sequence ID" value="STZ67294.1"/>
    <property type="molecule type" value="Genomic_DNA"/>
</dbReference>
<dbReference type="PANTHER" id="PTHR42194">
    <property type="entry name" value="UPF0276 PROTEIN HI_1600"/>
    <property type="match status" value="1"/>
</dbReference>
<sequence>MATTLQGAGLGYKRAMAEDFLHLDPAGSPIRFIEVAPENWMRMGGAARRQFDQVAERFPIACHGLSLSLGGQDPLRVDFLKQIKDFIARYRIGFFSEHLSYCGDNGFVYDLLPLPFTWESVRHTAARIRQVQEILEMRIAVENTSYYAHSPLAEMSEVEFLNAVAREADCDIHLDVNNIYVNAFNHKLLAAHDFIDQVDAGRVTYMHMAGHDREGNDLLIDTHGQAVCGDVWELFAYTCRRLPHSVPTLLERDNNLPPFAELEAEVARIARIQQQTEQERHENHAA</sequence>
<dbReference type="SUPFAM" id="SSF51658">
    <property type="entry name" value="Xylose isomerase-like"/>
    <property type="match status" value="1"/>
</dbReference>